<gene>
    <name evidence="1" type="ORF">LRAMOSA06942</name>
</gene>
<dbReference type="AlphaFoldDB" id="A0A077W9E9"/>
<protein>
    <submittedName>
        <fullName evidence="1">Uncharacterized protein</fullName>
    </submittedName>
</protein>
<proteinExistence type="predicted"/>
<name>A0A077W9E9_9FUNG</name>
<dbReference type="EMBL" id="LK023314">
    <property type="protein sequence ID" value="CDS03987.1"/>
    <property type="molecule type" value="Genomic_DNA"/>
</dbReference>
<sequence>MGRLNTFYAQLSAPILKDRITRHVQNDGWKLYINVTCETDTLNGEEQEIVCQERRILGDHVSLDPDTLCIHFVAMPLDEQDEFTASKSANGRALTIPKSITNEPHILLELYLTKVVNRQLEIAKPISSLTLGPFSGSDSSKVGYRDHANFNSSTPVSITYHITQSSSSDPAETTIDVETIETTPEWWICQLTNSYNALQLPVDRNIW</sequence>
<accession>A0A077W9E9</accession>
<organism evidence="1">
    <name type="scientific">Lichtheimia ramosa</name>
    <dbReference type="NCBI Taxonomy" id="688394"/>
    <lineage>
        <taxon>Eukaryota</taxon>
        <taxon>Fungi</taxon>
        <taxon>Fungi incertae sedis</taxon>
        <taxon>Mucoromycota</taxon>
        <taxon>Mucoromycotina</taxon>
        <taxon>Mucoromycetes</taxon>
        <taxon>Mucorales</taxon>
        <taxon>Lichtheimiaceae</taxon>
        <taxon>Lichtheimia</taxon>
    </lineage>
</organism>
<evidence type="ECO:0000313" key="1">
    <source>
        <dbReference type="EMBL" id="CDS03987.1"/>
    </source>
</evidence>
<dbReference type="OrthoDB" id="2255585at2759"/>
<reference evidence="1" key="1">
    <citation type="journal article" date="2014" name="Genome Announc.">
        <title>De novo whole-genome sequence and genome annotation of Lichtheimia ramosa.</title>
        <authorList>
            <person name="Linde J."/>
            <person name="Schwartze V."/>
            <person name="Binder U."/>
            <person name="Lass-Florl C."/>
            <person name="Voigt K."/>
            <person name="Horn F."/>
        </authorList>
    </citation>
    <scope>NUCLEOTIDE SEQUENCE</scope>
    <source>
        <strain evidence="1">JMRC FSU:6197</strain>
    </source>
</reference>